<feature type="region of interest" description="Disordered" evidence="1">
    <location>
        <begin position="104"/>
        <end position="123"/>
    </location>
</feature>
<evidence type="ECO:0000256" key="2">
    <source>
        <dbReference type="SAM" id="Phobius"/>
    </source>
</evidence>
<dbReference type="EMBL" id="MLJW01000198">
    <property type="protein sequence ID" value="OIQ93881.1"/>
    <property type="molecule type" value="Genomic_DNA"/>
</dbReference>
<keyword evidence="2" id="KW-0812">Transmembrane</keyword>
<sequence>MSAKQLSRIAISAAVALGLASAAPAWADGHRDHDGFGAVAALAGLAAAVIAAPYVFGAPRVVVPAPVYAPPPVAYAPAPVYVQPPVYAYAPPVYRYVPAPRYRGDRDWHDRGWHRGWQRDDDR</sequence>
<name>A0A1J5RDM5_9ZZZZ</name>
<gene>
    <name evidence="3" type="ORF">GALL_241690</name>
</gene>
<evidence type="ECO:0000313" key="3">
    <source>
        <dbReference type="EMBL" id="OIQ93881.1"/>
    </source>
</evidence>
<reference evidence="3" key="1">
    <citation type="submission" date="2016-10" db="EMBL/GenBank/DDBJ databases">
        <title>Sequence of Gallionella enrichment culture.</title>
        <authorList>
            <person name="Poehlein A."/>
            <person name="Muehling M."/>
            <person name="Daniel R."/>
        </authorList>
    </citation>
    <scope>NUCLEOTIDE SEQUENCE</scope>
</reference>
<keyword evidence="2" id="KW-1133">Transmembrane helix</keyword>
<feature type="transmembrane region" description="Helical" evidence="2">
    <location>
        <begin position="37"/>
        <end position="56"/>
    </location>
</feature>
<organism evidence="3">
    <name type="scientific">mine drainage metagenome</name>
    <dbReference type="NCBI Taxonomy" id="410659"/>
    <lineage>
        <taxon>unclassified sequences</taxon>
        <taxon>metagenomes</taxon>
        <taxon>ecological metagenomes</taxon>
    </lineage>
</organism>
<evidence type="ECO:0000256" key="1">
    <source>
        <dbReference type="SAM" id="MobiDB-lite"/>
    </source>
</evidence>
<protein>
    <submittedName>
        <fullName evidence="3">Uncharacterized protein</fullName>
    </submittedName>
</protein>
<dbReference type="AlphaFoldDB" id="A0A1J5RDM5"/>
<comment type="caution">
    <text evidence="3">The sequence shown here is derived from an EMBL/GenBank/DDBJ whole genome shotgun (WGS) entry which is preliminary data.</text>
</comment>
<accession>A0A1J5RDM5</accession>
<keyword evidence="2" id="KW-0472">Membrane</keyword>
<proteinExistence type="predicted"/>